<protein>
    <submittedName>
        <fullName evidence="1">Uncharacterized protein</fullName>
    </submittedName>
</protein>
<evidence type="ECO:0000313" key="1">
    <source>
        <dbReference type="EMBL" id="TFK23007.1"/>
    </source>
</evidence>
<dbReference type="Proteomes" id="UP000307440">
    <property type="component" value="Unassembled WGS sequence"/>
</dbReference>
<gene>
    <name evidence="1" type="ORF">FA15DRAFT_493176</name>
</gene>
<name>A0A5C3KRX6_COPMA</name>
<dbReference type="OrthoDB" id="565731at2759"/>
<evidence type="ECO:0000313" key="2">
    <source>
        <dbReference type="Proteomes" id="UP000307440"/>
    </source>
</evidence>
<reference evidence="1 2" key="1">
    <citation type="journal article" date="2019" name="Nat. Ecol. Evol.">
        <title>Megaphylogeny resolves global patterns of mushroom evolution.</title>
        <authorList>
            <person name="Varga T."/>
            <person name="Krizsan K."/>
            <person name="Foldi C."/>
            <person name="Dima B."/>
            <person name="Sanchez-Garcia M."/>
            <person name="Sanchez-Ramirez S."/>
            <person name="Szollosi G.J."/>
            <person name="Szarkandi J.G."/>
            <person name="Papp V."/>
            <person name="Albert L."/>
            <person name="Andreopoulos W."/>
            <person name="Angelini C."/>
            <person name="Antonin V."/>
            <person name="Barry K.W."/>
            <person name="Bougher N.L."/>
            <person name="Buchanan P."/>
            <person name="Buyck B."/>
            <person name="Bense V."/>
            <person name="Catcheside P."/>
            <person name="Chovatia M."/>
            <person name="Cooper J."/>
            <person name="Damon W."/>
            <person name="Desjardin D."/>
            <person name="Finy P."/>
            <person name="Geml J."/>
            <person name="Haridas S."/>
            <person name="Hughes K."/>
            <person name="Justo A."/>
            <person name="Karasinski D."/>
            <person name="Kautmanova I."/>
            <person name="Kiss B."/>
            <person name="Kocsube S."/>
            <person name="Kotiranta H."/>
            <person name="LaButti K.M."/>
            <person name="Lechner B.E."/>
            <person name="Liimatainen K."/>
            <person name="Lipzen A."/>
            <person name="Lukacs Z."/>
            <person name="Mihaltcheva S."/>
            <person name="Morgado L.N."/>
            <person name="Niskanen T."/>
            <person name="Noordeloos M.E."/>
            <person name="Ohm R.A."/>
            <person name="Ortiz-Santana B."/>
            <person name="Ovrebo C."/>
            <person name="Racz N."/>
            <person name="Riley R."/>
            <person name="Savchenko A."/>
            <person name="Shiryaev A."/>
            <person name="Soop K."/>
            <person name="Spirin V."/>
            <person name="Szebenyi C."/>
            <person name="Tomsovsky M."/>
            <person name="Tulloss R.E."/>
            <person name="Uehling J."/>
            <person name="Grigoriev I.V."/>
            <person name="Vagvolgyi C."/>
            <person name="Papp T."/>
            <person name="Martin F.M."/>
            <person name="Miettinen O."/>
            <person name="Hibbett D.S."/>
            <person name="Nagy L.G."/>
        </authorList>
    </citation>
    <scope>NUCLEOTIDE SEQUENCE [LARGE SCALE GENOMIC DNA]</scope>
    <source>
        <strain evidence="1 2">CBS 121175</strain>
    </source>
</reference>
<sequence length="320" mass="35962">MLTTNSIARQALCSFRGARTVRPVLPSARSLHASPPVMKRKRVEEVEDLFGEEFEVVDASATPIAAEASMETSSSSTAGRVKRVLNPEEREYRLSRMVEFMKPRLGRKPEVKTPQIRHGTWVECLQMARTKEQLEGIVELLPKWKESGHKFKSGFAESFVQRCQELDASQLALTVFGNYSKYNVSLTLPAARRLLHSLHSKHSIQDLMTASALYAIYDLPPVNQDFVSCAIIVAACLRKNTAHSNVIAEALIPSLRQMKLETRIDKQDTYNRENVWLRSAISEINGTLCTRGKERIGRIKPLKPTSDLQKSNPEEATVTV</sequence>
<accession>A0A5C3KRX6</accession>
<organism evidence="1 2">
    <name type="scientific">Coprinopsis marcescibilis</name>
    <name type="common">Agaric fungus</name>
    <name type="synonym">Psathyrella marcescibilis</name>
    <dbReference type="NCBI Taxonomy" id="230819"/>
    <lineage>
        <taxon>Eukaryota</taxon>
        <taxon>Fungi</taxon>
        <taxon>Dikarya</taxon>
        <taxon>Basidiomycota</taxon>
        <taxon>Agaricomycotina</taxon>
        <taxon>Agaricomycetes</taxon>
        <taxon>Agaricomycetidae</taxon>
        <taxon>Agaricales</taxon>
        <taxon>Agaricineae</taxon>
        <taxon>Psathyrellaceae</taxon>
        <taxon>Coprinopsis</taxon>
    </lineage>
</organism>
<dbReference type="AlphaFoldDB" id="A0A5C3KRX6"/>
<dbReference type="EMBL" id="ML210227">
    <property type="protein sequence ID" value="TFK23007.1"/>
    <property type="molecule type" value="Genomic_DNA"/>
</dbReference>
<proteinExistence type="predicted"/>
<keyword evidence="2" id="KW-1185">Reference proteome</keyword>